<dbReference type="Gramene" id="OE9A071871T1">
    <property type="protein sequence ID" value="OE9A071871C1"/>
    <property type="gene ID" value="OE9A071871"/>
</dbReference>
<feature type="compositionally biased region" description="Basic and acidic residues" evidence="1">
    <location>
        <begin position="49"/>
        <end position="64"/>
    </location>
</feature>
<gene>
    <name evidence="2" type="ORF">OLEA9_A071871</name>
</gene>
<name>A0A8S0R7K5_OLEEU</name>
<dbReference type="PANTHER" id="PTHR36410:SF1">
    <property type="entry name" value="EXPRESSED PROTEIN"/>
    <property type="match status" value="1"/>
</dbReference>
<reference evidence="2 3" key="1">
    <citation type="submission" date="2019-12" db="EMBL/GenBank/DDBJ databases">
        <authorList>
            <person name="Alioto T."/>
            <person name="Alioto T."/>
            <person name="Gomez Garrido J."/>
        </authorList>
    </citation>
    <scope>NUCLEOTIDE SEQUENCE [LARGE SCALE GENOMIC DNA]</scope>
</reference>
<sequence length="119" mass="13083">MDNAVRSVRILPPTAAIFSSKLPKNISRRICEGRFAQAMSGRNQPQSTKKIDQSQESKNQRGIKETIASFGEGYATRSDDEGFGGIYGGNQSISKKDEEKIVHGNAPGLSFFNHRPARL</sequence>
<feature type="region of interest" description="Disordered" evidence="1">
    <location>
        <begin position="35"/>
        <end position="71"/>
    </location>
</feature>
<organism evidence="2 3">
    <name type="scientific">Olea europaea subsp. europaea</name>
    <dbReference type="NCBI Taxonomy" id="158383"/>
    <lineage>
        <taxon>Eukaryota</taxon>
        <taxon>Viridiplantae</taxon>
        <taxon>Streptophyta</taxon>
        <taxon>Embryophyta</taxon>
        <taxon>Tracheophyta</taxon>
        <taxon>Spermatophyta</taxon>
        <taxon>Magnoliopsida</taxon>
        <taxon>eudicotyledons</taxon>
        <taxon>Gunneridae</taxon>
        <taxon>Pentapetalae</taxon>
        <taxon>asterids</taxon>
        <taxon>lamiids</taxon>
        <taxon>Lamiales</taxon>
        <taxon>Oleaceae</taxon>
        <taxon>Oleeae</taxon>
        <taxon>Olea</taxon>
    </lineage>
</organism>
<evidence type="ECO:0000256" key="1">
    <source>
        <dbReference type="SAM" id="MobiDB-lite"/>
    </source>
</evidence>
<dbReference type="AlphaFoldDB" id="A0A8S0R7K5"/>
<accession>A0A8S0R7K5</accession>
<keyword evidence="3" id="KW-1185">Reference proteome</keyword>
<evidence type="ECO:0000313" key="2">
    <source>
        <dbReference type="EMBL" id="CAA2974779.1"/>
    </source>
</evidence>
<dbReference type="OrthoDB" id="1702799at2759"/>
<proteinExistence type="predicted"/>
<dbReference type="PANTHER" id="PTHR36410">
    <property type="entry name" value="EXPRESSED PROTEIN"/>
    <property type="match status" value="1"/>
</dbReference>
<protein>
    <submittedName>
        <fullName evidence="2">Uncharacterized protein</fullName>
    </submittedName>
</protein>
<dbReference type="EMBL" id="CACTIH010002197">
    <property type="protein sequence ID" value="CAA2974779.1"/>
    <property type="molecule type" value="Genomic_DNA"/>
</dbReference>
<comment type="caution">
    <text evidence="2">The sequence shown here is derived from an EMBL/GenBank/DDBJ whole genome shotgun (WGS) entry which is preliminary data.</text>
</comment>
<evidence type="ECO:0000313" key="3">
    <source>
        <dbReference type="Proteomes" id="UP000594638"/>
    </source>
</evidence>
<dbReference type="Proteomes" id="UP000594638">
    <property type="component" value="Unassembled WGS sequence"/>
</dbReference>